<accession>A0ABP6M0I8</accession>
<evidence type="ECO:0000313" key="2">
    <source>
        <dbReference type="Proteomes" id="UP001500236"/>
    </source>
</evidence>
<dbReference type="EMBL" id="BAAAVT010000015">
    <property type="protein sequence ID" value="GAA3070599.1"/>
    <property type="molecule type" value="Genomic_DNA"/>
</dbReference>
<name>A0ABP6M0I8_9MICC</name>
<sequence>MMRTTLRQLLGPIPDPLVRHVMYRRRFGRWGDFRRPTRFTEALTRRMLAERTQQIAWTCDKTRMKEFAARTCPQLQVPATLWRGREVDDLDVSDLPERWVIKPNHASGMVAFGDRSTTVKELRGITRGWLRTYDRAALGEWAYRWADHSLIVEPDLSRDRGRDLVDYKFYVFHGRVKMLHRSSGRFTADHGERFYSPDWRILDLYNGVTQEPVAPRPTSLAEMIAHAEALGGGFGFMRVDFYEIDGVPWFGELTPYPSGGMDPFEPEEVDLEMGRWWMDAPEGSLR</sequence>
<dbReference type="InterPro" id="IPR029465">
    <property type="entry name" value="ATPgrasp_TupA"/>
</dbReference>
<comment type="caution">
    <text evidence="1">The sequence shown here is derived from an EMBL/GenBank/DDBJ whole genome shotgun (WGS) entry which is preliminary data.</text>
</comment>
<evidence type="ECO:0008006" key="3">
    <source>
        <dbReference type="Google" id="ProtNLM"/>
    </source>
</evidence>
<proteinExistence type="predicted"/>
<organism evidence="1 2">
    <name type="scientific">Nesterenkonia aethiopica</name>
    <dbReference type="NCBI Taxonomy" id="269144"/>
    <lineage>
        <taxon>Bacteria</taxon>
        <taxon>Bacillati</taxon>
        <taxon>Actinomycetota</taxon>
        <taxon>Actinomycetes</taxon>
        <taxon>Micrococcales</taxon>
        <taxon>Micrococcaceae</taxon>
        <taxon>Nesterenkonia</taxon>
    </lineage>
</organism>
<dbReference type="SUPFAM" id="SSF56059">
    <property type="entry name" value="Glutathione synthetase ATP-binding domain-like"/>
    <property type="match status" value="1"/>
</dbReference>
<reference evidence="2" key="1">
    <citation type="journal article" date="2019" name="Int. J. Syst. Evol. Microbiol.">
        <title>The Global Catalogue of Microorganisms (GCM) 10K type strain sequencing project: providing services to taxonomists for standard genome sequencing and annotation.</title>
        <authorList>
            <consortium name="The Broad Institute Genomics Platform"/>
            <consortium name="The Broad Institute Genome Sequencing Center for Infectious Disease"/>
            <person name="Wu L."/>
            <person name="Ma J."/>
        </authorList>
    </citation>
    <scope>NUCLEOTIDE SEQUENCE [LARGE SCALE GENOMIC DNA]</scope>
    <source>
        <strain evidence="2">JCM 14309</strain>
    </source>
</reference>
<protein>
    <recommendedName>
        <fullName evidence="3">Teichuronopeptide biosynthesis TupA-like protein</fullName>
    </recommendedName>
</protein>
<dbReference type="Proteomes" id="UP001500236">
    <property type="component" value="Unassembled WGS sequence"/>
</dbReference>
<gene>
    <name evidence="1" type="ORF">GCM10010529_23650</name>
</gene>
<evidence type="ECO:0000313" key="1">
    <source>
        <dbReference type="EMBL" id="GAA3070599.1"/>
    </source>
</evidence>
<dbReference type="RefSeq" id="WP_344680973.1">
    <property type="nucleotide sequence ID" value="NZ_BAAAVT010000015.1"/>
</dbReference>
<keyword evidence="2" id="KW-1185">Reference proteome</keyword>
<dbReference type="Pfam" id="PF14305">
    <property type="entry name" value="ATPgrasp_TupA"/>
    <property type="match status" value="1"/>
</dbReference>